<evidence type="ECO:0000256" key="2">
    <source>
        <dbReference type="ARBA" id="ARBA00023002"/>
    </source>
</evidence>
<dbReference type="Pfam" id="PF01370">
    <property type="entry name" value="Epimerase"/>
    <property type="match status" value="1"/>
</dbReference>
<evidence type="ECO:0000313" key="6">
    <source>
        <dbReference type="Proteomes" id="UP001324287"/>
    </source>
</evidence>
<dbReference type="SUPFAM" id="SSF51735">
    <property type="entry name" value="NAD(P)-binding Rossmann-fold domains"/>
    <property type="match status" value="1"/>
</dbReference>
<dbReference type="Gene3D" id="3.40.50.720">
    <property type="entry name" value="NAD(P)-binding Rossmann-like Domain"/>
    <property type="match status" value="1"/>
</dbReference>
<gene>
    <name evidence="5" type="ORF">U6N30_17185</name>
</gene>
<dbReference type="Proteomes" id="UP001324287">
    <property type="component" value="Chromosome"/>
</dbReference>
<keyword evidence="2" id="KW-0560">Oxidoreductase</keyword>
<keyword evidence="6" id="KW-1185">Reference proteome</keyword>
<evidence type="ECO:0000259" key="4">
    <source>
        <dbReference type="Pfam" id="PF01370"/>
    </source>
</evidence>
<dbReference type="RefSeq" id="WP_324273212.1">
    <property type="nucleotide sequence ID" value="NZ_CP141261.1"/>
</dbReference>
<dbReference type="PANTHER" id="PTHR43103:SF5">
    <property type="entry name" value="4-EPIMERASE, PUTATIVE (AFU_ORTHOLOGUE AFUA_7G00360)-RELATED"/>
    <property type="match status" value="1"/>
</dbReference>
<feature type="domain" description="NAD-dependent epimerase/dehydratase" evidence="4">
    <location>
        <begin position="7"/>
        <end position="226"/>
    </location>
</feature>
<organism evidence="5 6">
    <name type="scientific">Blastococcus brunescens</name>
    <dbReference type="NCBI Taxonomy" id="1564165"/>
    <lineage>
        <taxon>Bacteria</taxon>
        <taxon>Bacillati</taxon>
        <taxon>Actinomycetota</taxon>
        <taxon>Actinomycetes</taxon>
        <taxon>Geodermatophilales</taxon>
        <taxon>Geodermatophilaceae</taxon>
        <taxon>Blastococcus</taxon>
    </lineage>
</organism>
<keyword evidence="3" id="KW-0520">NAD</keyword>
<evidence type="ECO:0000256" key="3">
    <source>
        <dbReference type="ARBA" id="ARBA00023027"/>
    </source>
</evidence>
<comment type="similarity">
    <text evidence="1">Belongs to the NAD(P)-dependent epimerase/dehydratase family.</text>
</comment>
<accession>A0ABZ1ATG1</accession>
<dbReference type="InterPro" id="IPR036291">
    <property type="entry name" value="NAD(P)-bd_dom_sf"/>
</dbReference>
<dbReference type="PANTHER" id="PTHR43103">
    <property type="entry name" value="NUCLEOSIDE-DIPHOSPHATE-SUGAR EPIMERASE"/>
    <property type="match status" value="1"/>
</dbReference>
<evidence type="ECO:0000256" key="1">
    <source>
        <dbReference type="ARBA" id="ARBA00007637"/>
    </source>
</evidence>
<dbReference type="EMBL" id="CP141261">
    <property type="protein sequence ID" value="WRL61852.1"/>
    <property type="molecule type" value="Genomic_DNA"/>
</dbReference>
<name>A0ABZ1ATG1_9ACTN</name>
<evidence type="ECO:0000313" key="5">
    <source>
        <dbReference type="EMBL" id="WRL61852.1"/>
    </source>
</evidence>
<sequence length="317" mass="34109">MTPTMRILVTGARGKLGAAALDTQLRAGHEVTAVDRLPPVYERAGGVRYIQADLSDAGHAAAVLPGHDAVVHAAGIPSPVKNPPHEILRTNLMATHATVEAAERSGVRRFVHISSETVPGFSYPKRYFHAQYAPVDELHPVAPQDTYALSKWFGELLMDAAVARSDITAVSVRPTWIQWEGNIERNVGPIVRARGEDTSASFWSYVVVDDLADLLLAAVTAGTSGHEVVYAAASDNANGLPLHDLVRRHFGDAVRLRPVPRPDASGISCVKADRLLGWVPLRGWRDMLDGEGRLLPVARDRLAAGETAVQRGLAAIS</sequence>
<reference evidence="5 6" key="1">
    <citation type="submission" date="2023-12" db="EMBL/GenBank/DDBJ databases">
        <title>Blastococcus brunescens sp. nov., an actonobacterium isolated from sandstone collected in sahara desert.</title>
        <authorList>
            <person name="Gtari M."/>
            <person name="Ghodhbane F."/>
        </authorList>
    </citation>
    <scope>NUCLEOTIDE SEQUENCE [LARGE SCALE GENOMIC DNA]</scope>
    <source>
        <strain evidence="5 6">BMG 8361</strain>
    </source>
</reference>
<protein>
    <submittedName>
        <fullName evidence="5">NAD(P)-dependent oxidoreductase</fullName>
    </submittedName>
</protein>
<proteinExistence type="inferred from homology"/>
<dbReference type="InterPro" id="IPR001509">
    <property type="entry name" value="Epimerase_deHydtase"/>
</dbReference>